<name>A0ABM1F7E7_PRICU</name>
<dbReference type="Proteomes" id="UP000695022">
    <property type="component" value="Unplaced"/>
</dbReference>
<dbReference type="Pfam" id="PF00202">
    <property type="entry name" value="Aminotran_3"/>
    <property type="match status" value="2"/>
</dbReference>
<dbReference type="InterPro" id="IPR005814">
    <property type="entry name" value="Aminotrans_3"/>
</dbReference>
<dbReference type="SUPFAM" id="SSF53383">
    <property type="entry name" value="PLP-dependent transferases"/>
    <property type="match status" value="1"/>
</dbReference>
<evidence type="ECO:0000256" key="1">
    <source>
        <dbReference type="ARBA" id="ARBA00001933"/>
    </source>
</evidence>
<keyword evidence="2" id="KW-0663">Pyridoxal phosphate</keyword>
<keyword evidence="3" id="KW-1185">Reference proteome</keyword>
<dbReference type="RefSeq" id="XP_014680368.1">
    <property type="nucleotide sequence ID" value="XM_014824882.1"/>
</dbReference>
<evidence type="ECO:0000256" key="2">
    <source>
        <dbReference type="ARBA" id="ARBA00022898"/>
    </source>
</evidence>
<gene>
    <name evidence="4" type="primary">LOC106820357</name>
</gene>
<protein>
    <submittedName>
        <fullName evidence="4">Glutamate-1-semialdehyde 2,1-aminomutase-like</fullName>
    </submittedName>
</protein>
<dbReference type="Gene3D" id="3.40.640.10">
    <property type="entry name" value="Type I PLP-dependent aspartate aminotransferase-like (Major domain)"/>
    <property type="match status" value="1"/>
</dbReference>
<dbReference type="InterPro" id="IPR015424">
    <property type="entry name" value="PyrdxlP-dep_Trfase"/>
</dbReference>
<dbReference type="Gene3D" id="3.90.1150.10">
    <property type="entry name" value="Aspartate Aminotransferase, domain 1"/>
    <property type="match status" value="1"/>
</dbReference>
<feature type="non-terminal residue" evidence="4">
    <location>
        <position position="191"/>
    </location>
</feature>
<proteinExistence type="predicted"/>
<dbReference type="PANTHER" id="PTHR43713:SF3">
    <property type="entry name" value="GLUTAMATE-1-SEMIALDEHYDE 2,1-AMINOMUTASE 1, CHLOROPLASTIC-RELATED"/>
    <property type="match status" value="1"/>
</dbReference>
<evidence type="ECO:0000313" key="3">
    <source>
        <dbReference type="Proteomes" id="UP000695022"/>
    </source>
</evidence>
<evidence type="ECO:0000313" key="4">
    <source>
        <dbReference type="RefSeq" id="XP_014680368.1"/>
    </source>
</evidence>
<sequence>MPSPATQSESSKQQNLFGIADRVLPGAGLGSYSLAEEIRLIYSHGKGSRLWDVDNNEYIDYVGGAGALILGHSHPAVVDASKAQLDRGAHMFGIANDCRSDISPSVWSKTSCGGKTRALLCRTLPEATVSTMLVCPYNDLATLRKIVGEHGHDIAAIFAEPVQRIIPAEPEFLQGIRKICDEYDILFVLDE</sequence>
<dbReference type="PANTHER" id="PTHR43713">
    <property type="entry name" value="GLUTAMATE-1-SEMIALDEHYDE 2,1-AMINOMUTASE"/>
    <property type="match status" value="1"/>
</dbReference>
<dbReference type="GeneID" id="106820357"/>
<dbReference type="InterPro" id="IPR015422">
    <property type="entry name" value="PyrdxlP-dep_Trfase_small"/>
</dbReference>
<dbReference type="InterPro" id="IPR015421">
    <property type="entry name" value="PyrdxlP-dep_Trfase_major"/>
</dbReference>
<reference evidence="4" key="1">
    <citation type="submission" date="2025-08" db="UniProtKB">
        <authorList>
            <consortium name="RefSeq"/>
        </authorList>
    </citation>
    <scope>IDENTIFICATION</scope>
</reference>
<organism evidence="3 4">
    <name type="scientific">Priapulus caudatus</name>
    <name type="common">Priapulid worm</name>
    <dbReference type="NCBI Taxonomy" id="37621"/>
    <lineage>
        <taxon>Eukaryota</taxon>
        <taxon>Metazoa</taxon>
        <taxon>Ecdysozoa</taxon>
        <taxon>Scalidophora</taxon>
        <taxon>Priapulida</taxon>
        <taxon>Priapulimorpha</taxon>
        <taxon>Priapulimorphida</taxon>
        <taxon>Priapulidae</taxon>
        <taxon>Priapulus</taxon>
    </lineage>
</organism>
<comment type="cofactor">
    <cofactor evidence="1">
        <name>pyridoxal 5'-phosphate</name>
        <dbReference type="ChEBI" id="CHEBI:597326"/>
    </cofactor>
</comment>
<accession>A0ABM1F7E7</accession>